<comment type="caution">
    <text evidence="2">The sequence shown here is derived from an EMBL/GenBank/DDBJ whole genome shotgun (WGS) entry which is preliminary data.</text>
</comment>
<evidence type="ECO:0000256" key="1">
    <source>
        <dbReference type="SAM" id="Phobius"/>
    </source>
</evidence>
<organism evidence="2 3">
    <name type="scientific">Rhizobium leguminosarum bv. viciae</name>
    <dbReference type="NCBI Taxonomy" id="387"/>
    <lineage>
        <taxon>Bacteria</taxon>
        <taxon>Pseudomonadati</taxon>
        <taxon>Pseudomonadota</taxon>
        <taxon>Alphaproteobacteria</taxon>
        <taxon>Hyphomicrobiales</taxon>
        <taxon>Rhizobiaceae</taxon>
        <taxon>Rhizobium/Agrobacterium group</taxon>
        <taxon>Rhizobium</taxon>
    </lineage>
</organism>
<feature type="transmembrane region" description="Helical" evidence="1">
    <location>
        <begin position="39"/>
        <end position="60"/>
    </location>
</feature>
<dbReference type="EMBL" id="WIEZ01000011">
    <property type="protein sequence ID" value="NKM47319.1"/>
    <property type="molecule type" value="Genomic_DNA"/>
</dbReference>
<sequence>MLENIWVVFPAAIASLAAVLVKREYRCPFPTQGHDMKAIISAACAAAFLLSGCVNNSAVLTTDKDGKVSRIILGKSTGSVASDEDLKRVVVASFYARISNPKPSWTYRQPMVLIKHPTLESYLPKDNEKPD</sequence>
<keyword evidence="1" id="KW-1133">Transmembrane helix</keyword>
<dbReference type="RefSeq" id="WP_131619639.1">
    <property type="nucleotide sequence ID" value="NZ_SJMF01000001.1"/>
</dbReference>
<evidence type="ECO:0000313" key="3">
    <source>
        <dbReference type="Proteomes" id="UP000662259"/>
    </source>
</evidence>
<keyword evidence="1" id="KW-0812">Transmembrane</keyword>
<name>A0A8I2GXS5_RHILV</name>
<proteinExistence type="predicted"/>
<dbReference type="AlphaFoldDB" id="A0A8I2GXS5"/>
<protein>
    <submittedName>
        <fullName evidence="2">Uncharacterized protein</fullName>
    </submittedName>
</protein>
<dbReference type="Proteomes" id="UP000662259">
    <property type="component" value="Unassembled WGS sequence"/>
</dbReference>
<evidence type="ECO:0000313" key="2">
    <source>
        <dbReference type="EMBL" id="NKM47319.1"/>
    </source>
</evidence>
<gene>
    <name evidence="2" type="ORF">GFL91_20550</name>
</gene>
<reference evidence="2" key="1">
    <citation type="submission" date="2019-10" db="EMBL/GenBank/DDBJ databases">
        <title>Rhizobium leguminosarum symbiovar viciae collection.</title>
        <authorList>
            <person name="Boivin S."/>
            <person name="Lepetit M."/>
        </authorList>
    </citation>
    <scope>NUCLEOTIDE SEQUENCE</scope>
    <source>
        <strain evidence="2">L143</strain>
    </source>
</reference>
<keyword evidence="1" id="KW-0472">Membrane</keyword>
<accession>A0A8I2GXS5</accession>